<sequence>MPTPKAIFLDMDGTLLNHDNQVTERTKDVIKQIRAKGIKVFVATGRGNEEIYPTAPDDFEIDGFISSNGMSGYLSGRKLFEYTLPVKLVKEVIIKARTHQVYYELFPTQGACLAERQDYPYFSKETYEPKPESVGINEWTERLESMEQAIEWVDKIEEGQYSKFYFFSKEQAHIQSWGAVLASLQETLPFSTSSSTPHNIELMVAGKNKATAIEEFLAELAIDAADILVMGDSFNDVQMFALAGEAVAMKNAPKEIKDLATDVTTHTCDEEGVYHYLYSRFLTK</sequence>
<evidence type="ECO:0008006" key="3">
    <source>
        <dbReference type="Google" id="ProtNLM"/>
    </source>
</evidence>
<proteinExistence type="predicted"/>
<dbReference type="GO" id="GO:0000287">
    <property type="term" value="F:magnesium ion binding"/>
    <property type="evidence" value="ECO:0007669"/>
    <property type="project" value="TreeGrafter"/>
</dbReference>
<dbReference type="OrthoDB" id="9810101at2"/>
<evidence type="ECO:0000313" key="2">
    <source>
        <dbReference type="Proteomes" id="UP000199300"/>
    </source>
</evidence>
<dbReference type="SFLD" id="SFLDG01140">
    <property type="entry name" value="C2.B:_Phosphomannomutase_and_P"/>
    <property type="match status" value="1"/>
</dbReference>
<protein>
    <recommendedName>
        <fullName evidence="3">Cof subfamily of IIB subfamily of haloacid dehalogenase superfamily/HAD-superfamily hydrolase, subfamily IIB</fullName>
    </recommendedName>
</protein>
<evidence type="ECO:0000313" key="1">
    <source>
        <dbReference type="EMBL" id="SEO17781.1"/>
    </source>
</evidence>
<name>A0A1H8MK41_9BACI</name>
<dbReference type="InterPro" id="IPR023214">
    <property type="entry name" value="HAD_sf"/>
</dbReference>
<dbReference type="SUPFAM" id="SSF56784">
    <property type="entry name" value="HAD-like"/>
    <property type="match status" value="1"/>
</dbReference>
<organism evidence="1 2">
    <name type="scientific">Amphibacillus marinus</name>
    <dbReference type="NCBI Taxonomy" id="872970"/>
    <lineage>
        <taxon>Bacteria</taxon>
        <taxon>Bacillati</taxon>
        <taxon>Bacillota</taxon>
        <taxon>Bacilli</taxon>
        <taxon>Bacillales</taxon>
        <taxon>Bacillaceae</taxon>
        <taxon>Amphibacillus</taxon>
    </lineage>
</organism>
<dbReference type="GO" id="GO:0016791">
    <property type="term" value="F:phosphatase activity"/>
    <property type="evidence" value="ECO:0007669"/>
    <property type="project" value="UniProtKB-ARBA"/>
</dbReference>
<dbReference type="AlphaFoldDB" id="A0A1H8MK41"/>
<dbReference type="EMBL" id="FODJ01000004">
    <property type="protein sequence ID" value="SEO17781.1"/>
    <property type="molecule type" value="Genomic_DNA"/>
</dbReference>
<dbReference type="PANTHER" id="PTHR10000:SF55">
    <property type="entry name" value="5-AMINO-6-(5-PHOSPHO-D-RIBITYLAMINO)URACIL PHOSPHATASE YCSE"/>
    <property type="match status" value="1"/>
</dbReference>
<dbReference type="STRING" id="872970.SAMN04488134_104187"/>
<dbReference type="PROSITE" id="PS01228">
    <property type="entry name" value="COF_1"/>
    <property type="match status" value="1"/>
</dbReference>
<dbReference type="GO" id="GO:0005829">
    <property type="term" value="C:cytosol"/>
    <property type="evidence" value="ECO:0007669"/>
    <property type="project" value="TreeGrafter"/>
</dbReference>
<dbReference type="InterPro" id="IPR000150">
    <property type="entry name" value="Cof"/>
</dbReference>
<dbReference type="PANTHER" id="PTHR10000">
    <property type="entry name" value="PHOSPHOSERINE PHOSPHATASE"/>
    <property type="match status" value="1"/>
</dbReference>
<gene>
    <name evidence="1" type="ORF">SAMN04488134_104187</name>
</gene>
<reference evidence="1 2" key="1">
    <citation type="submission" date="2016-10" db="EMBL/GenBank/DDBJ databases">
        <authorList>
            <person name="de Groot N.N."/>
        </authorList>
    </citation>
    <scope>NUCLEOTIDE SEQUENCE [LARGE SCALE GENOMIC DNA]</scope>
    <source>
        <strain evidence="1 2">CGMCC 1.10434</strain>
    </source>
</reference>
<accession>A0A1H8MK41</accession>
<dbReference type="Gene3D" id="3.30.1240.10">
    <property type="match status" value="1"/>
</dbReference>
<dbReference type="NCBIfam" id="TIGR00099">
    <property type="entry name" value="Cof-subfamily"/>
    <property type="match status" value="1"/>
</dbReference>
<dbReference type="Pfam" id="PF08282">
    <property type="entry name" value="Hydrolase_3"/>
    <property type="match status" value="1"/>
</dbReference>
<keyword evidence="2" id="KW-1185">Reference proteome</keyword>
<dbReference type="Gene3D" id="3.40.50.1000">
    <property type="entry name" value="HAD superfamily/HAD-like"/>
    <property type="match status" value="1"/>
</dbReference>
<dbReference type="RefSeq" id="WP_091496668.1">
    <property type="nucleotide sequence ID" value="NZ_FODJ01000004.1"/>
</dbReference>
<dbReference type="InterPro" id="IPR036412">
    <property type="entry name" value="HAD-like_sf"/>
</dbReference>
<dbReference type="InterPro" id="IPR006379">
    <property type="entry name" value="HAD-SF_hydro_IIB"/>
</dbReference>
<dbReference type="NCBIfam" id="TIGR01484">
    <property type="entry name" value="HAD-SF-IIB"/>
    <property type="match status" value="1"/>
</dbReference>
<dbReference type="SFLD" id="SFLDS00003">
    <property type="entry name" value="Haloacid_Dehalogenase"/>
    <property type="match status" value="1"/>
</dbReference>
<dbReference type="Proteomes" id="UP000199300">
    <property type="component" value="Unassembled WGS sequence"/>
</dbReference>